<reference evidence="1 2" key="1">
    <citation type="submission" date="2024-02" db="EMBL/GenBank/DDBJ databases">
        <title>Full genome sequence of Nocardioides kribbensis.</title>
        <authorList>
            <person name="Poletto B.L."/>
            <person name="Silva G."/>
            <person name="Galante D."/>
            <person name="Campos K.R."/>
            <person name="Santos M.B.N."/>
            <person name="Sacchi C.T."/>
        </authorList>
    </citation>
    <scope>NUCLEOTIDE SEQUENCE [LARGE SCALE GENOMIC DNA]</scope>
    <source>
        <strain evidence="1 2">O4R</strain>
    </source>
</reference>
<dbReference type="EMBL" id="JBEGDP010000020">
    <property type="protein sequence ID" value="MEQ7848707.1"/>
    <property type="molecule type" value="Genomic_DNA"/>
</dbReference>
<dbReference type="Proteomes" id="UP001482520">
    <property type="component" value="Unassembled WGS sequence"/>
</dbReference>
<dbReference type="RefSeq" id="WP_156697959.1">
    <property type="nucleotide sequence ID" value="NZ_JBEFCW010000097.1"/>
</dbReference>
<organism evidence="1 2">
    <name type="scientific">Nocardioides kribbensis</name>
    <dbReference type="NCBI Taxonomy" id="305517"/>
    <lineage>
        <taxon>Bacteria</taxon>
        <taxon>Bacillati</taxon>
        <taxon>Actinomycetota</taxon>
        <taxon>Actinomycetes</taxon>
        <taxon>Propionibacteriales</taxon>
        <taxon>Nocardioidaceae</taxon>
        <taxon>Nocardioides</taxon>
    </lineage>
</organism>
<sequence>MLNSQMTGALTQTWVTVTDSSGRTRLEAHWVDPTLDVRSAAPIQTPHAA</sequence>
<comment type="caution">
    <text evidence="1">The sequence shown here is derived from an EMBL/GenBank/DDBJ whole genome shotgun (WGS) entry which is preliminary data.</text>
</comment>
<accession>A0ABV1P1T7</accession>
<name>A0ABV1P1T7_9ACTN</name>
<evidence type="ECO:0000313" key="1">
    <source>
        <dbReference type="EMBL" id="MEQ7848707.1"/>
    </source>
</evidence>
<evidence type="ECO:0000313" key="2">
    <source>
        <dbReference type="Proteomes" id="UP001482520"/>
    </source>
</evidence>
<keyword evidence="2" id="KW-1185">Reference proteome</keyword>
<proteinExistence type="predicted"/>
<protein>
    <submittedName>
        <fullName evidence="1">Uncharacterized protein</fullName>
    </submittedName>
</protein>
<gene>
    <name evidence="1" type="ORF">V6R90_15600</name>
</gene>